<dbReference type="Proteomes" id="UP001295469">
    <property type="component" value="Chromosome C03"/>
</dbReference>
<gene>
    <name evidence="1" type="ORF">DARMORV10_C03P81210.1</name>
</gene>
<sequence length="109" mass="12988">MLHGCIHYASSISDVVFIPMTDGQFLWFLDQILGKSIPNLMRCYLKRVFIFLLLMEDNPSEKLYDDLKMACYFWLLKFDDESLIAKRRDLQHERKNRLMLIFGYNICGI</sequence>
<dbReference type="EMBL" id="HG994367">
    <property type="protein sequence ID" value="CAF1710666.1"/>
    <property type="molecule type" value="Genomic_DNA"/>
</dbReference>
<organism evidence="1">
    <name type="scientific">Brassica napus</name>
    <name type="common">Rape</name>
    <dbReference type="NCBI Taxonomy" id="3708"/>
    <lineage>
        <taxon>Eukaryota</taxon>
        <taxon>Viridiplantae</taxon>
        <taxon>Streptophyta</taxon>
        <taxon>Embryophyta</taxon>
        <taxon>Tracheophyta</taxon>
        <taxon>Spermatophyta</taxon>
        <taxon>Magnoliopsida</taxon>
        <taxon>eudicotyledons</taxon>
        <taxon>Gunneridae</taxon>
        <taxon>Pentapetalae</taxon>
        <taxon>rosids</taxon>
        <taxon>malvids</taxon>
        <taxon>Brassicales</taxon>
        <taxon>Brassicaceae</taxon>
        <taxon>Brassiceae</taxon>
        <taxon>Brassica</taxon>
    </lineage>
</organism>
<accession>A0A816IFJ4</accession>
<name>A0A816IFJ4_BRANA</name>
<protein>
    <submittedName>
        <fullName evidence="1">(rape) hypothetical protein</fullName>
    </submittedName>
</protein>
<proteinExistence type="predicted"/>
<dbReference type="AlphaFoldDB" id="A0A816IFJ4"/>
<evidence type="ECO:0000313" key="1">
    <source>
        <dbReference type="EMBL" id="CAF1710666.1"/>
    </source>
</evidence>
<reference evidence="1" key="1">
    <citation type="submission" date="2021-01" db="EMBL/GenBank/DDBJ databases">
        <authorList>
            <consortium name="Genoscope - CEA"/>
            <person name="William W."/>
        </authorList>
    </citation>
    <scope>NUCLEOTIDE SEQUENCE</scope>
</reference>